<sequence>MAHLFLGEDDFSKKEEIKKTAQKESLEVVSFFDYDSEQEIRQAAMDSTLFGGKKLICVYDYFSRGFDQSILDDIKNSINSVVFLEKKLDKRKAETKKILANKNLKVVEFNIPTGSEFSSWVKNQAKKYNLKLSGKAMDLFLNRLGVSFNTSNYSEPLYDLWQADSELRKLKSFASDNIVTEKNVLDLVSENTDDDIFRITNAIGEKDKANATKFLVEYMDKYAGSDEKSKIIGLSGLLSEQFRNILVFQKLLTQKTSDKEIANLTGYAPGRIFVYKKLASRFTEQKVLEILRKIELLDLEVKTTQGPASLQFFMIIDSAMK</sequence>
<feature type="domain" description="DNA polymerase III delta subunit-like C-terminal" evidence="8">
    <location>
        <begin position="194"/>
        <end position="315"/>
    </location>
</feature>
<dbReference type="SUPFAM" id="SSF52540">
    <property type="entry name" value="P-loop containing nucleoside triphosphate hydrolases"/>
    <property type="match status" value="1"/>
</dbReference>
<dbReference type="PANTHER" id="PTHR34388:SF1">
    <property type="entry name" value="DNA POLYMERASE III SUBUNIT DELTA"/>
    <property type="match status" value="1"/>
</dbReference>
<dbReference type="PANTHER" id="PTHR34388">
    <property type="entry name" value="DNA POLYMERASE III SUBUNIT DELTA"/>
    <property type="match status" value="1"/>
</dbReference>
<dbReference type="InterPro" id="IPR027417">
    <property type="entry name" value="P-loop_NTPase"/>
</dbReference>
<comment type="catalytic activity">
    <reaction evidence="7">
        <text>DNA(n) + a 2'-deoxyribonucleoside 5'-triphosphate = DNA(n+1) + diphosphate</text>
        <dbReference type="Rhea" id="RHEA:22508"/>
        <dbReference type="Rhea" id="RHEA-COMP:17339"/>
        <dbReference type="Rhea" id="RHEA-COMP:17340"/>
        <dbReference type="ChEBI" id="CHEBI:33019"/>
        <dbReference type="ChEBI" id="CHEBI:61560"/>
        <dbReference type="ChEBI" id="CHEBI:173112"/>
        <dbReference type="EC" id="2.7.7.7"/>
    </reaction>
</comment>
<dbReference type="InterPro" id="IPR048466">
    <property type="entry name" value="DNA_pol3_delta-like_C"/>
</dbReference>
<evidence type="ECO:0000313" key="10">
    <source>
        <dbReference type="Proteomes" id="UP000319613"/>
    </source>
</evidence>
<comment type="caution">
    <text evidence="9">The sequence shown here is derived from an EMBL/GenBank/DDBJ whole genome shotgun (WGS) entry which is preliminary data.</text>
</comment>
<reference evidence="9 10" key="1">
    <citation type="submission" date="2017-07" db="EMBL/GenBank/DDBJ databases">
        <title>Mechanisms for carbon and nitrogen cycling indicate functional differentiation within the Candidate Phyla Radiation.</title>
        <authorList>
            <person name="Danczak R.E."/>
            <person name="Johnston M.D."/>
            <person name="Kenah C."/>
            <person name="Slattery M."/>
            <person name="Wrighton K.C."/>
            <person name="Wilkins M.J."/>
        </authorList>
    </citation>
    <scope>NUCLEOTIDE SEQUENCE [LARGE SCALE GENOMIC DNA]</scope>
    <source>
        <strain evidence="9">Gr01-1014_77</strain>
    </source>
</reference>
<dbReference type="EMBL" id="VMFF01000002">
    <property type="protein sequence ID" value="TSC66639.1"/>
    <property type="molecule type" value="Genomic_DNA"/>
</dbReference>
<evidence type="ECO:0000259" key="8">
    <source>
        <dbReference type="Pfam" id="PF21694"/>
    </source>
</evidence>
<dbReference type="Gene3D" id="1.10.8.60">
    <property type="match status" value="1"/>
</dbReference>
<evidence type="ECO:0000313" key="9">
    <source>
        <dbReference type="EMBL" id="TSC66639.1"/>
    </source>
</evidence>
<dbReference type="NCBIfam" id="TIGR01128">
    <property type="entry name" value="holA"/>
    <property type="match status" value="1"/>
</dbReference>
<comment type="similarity">
    <text evidence="6">Belongs to the DNA polymerase HolA subunit family.</text>
</comment>
<evidence type="ECO:0000256" key="4">
    <source>
        <dbReference type="ARBA" id="ARBA00022705"/>
    </source>
</evidence>
<dbReference type="GO" id="GO:0009360">
    <property type="term" value="C:DNA polymerase III complex"/>
    <property type="evidence" value="ECO:0007669"/>
    <property type="project" value="TreeGrafter"/>
</dbReference>
<dbReference type="GO" id="GO:0006261">
    <property type="term" value="P:DNA-templated DNA replication"/>
    <property type="evidence" value="ECO:0007669"/>
    <property type="project" value="TreeGrafter"/>
</dbReference>
<protein>
    <recommendedName>
        <fullName evidence="1">DNA-directed DNA polymerase</fullName>
        <ecNumber evidence="1">2.7.7.7</ecNumber>
    </recommendedName>
</protein>
<organism evidence="9 10">
    <name type="scientific">Candidatus Doudnabacteria bacterium Gr01-1014_77</name>
    <dbReference type="NCBI Taxonomy" id="2017133"/>
    <lineage>
        <taxon>Bacteria</taxon>
        <taxon>Candidatus Doudnaibacteriota</taxon>
    </lineage>
</organism>
<evidence type="ECO:0000256" key="1">
    <source>
        <dbReference type="ARBA" id="ARBA00012417"/>
    </source>
</evidence>
<dbReference type="InterPro" id="IPR005790">
    <property type="entry name" value="DNA_polIII_delta"/>
</dbReference>
<dbReference type="Gene3D" id="3.40.50.300">
    <property type="entry name" value="P-loop containing nucleotide triphosphate hydrolases"/>
    <property type="match status" value="1"/>
</dbReference>
<dbReference type="InterPro" id="IPR008921">
    <property type="entry name" value="DNA_pol3_clamp-load_cplx_C"/>
</dbReference>
<dbReference type="Gene3D" id="1.20.272.10">
    <property type="match status" value="1"/>
</dbReference>
<evidence type="ECO:0000256" key="5">
    <source>
        <dbReference type="ARBA" id="ARBA00022932"/>
    </source>
</evidence>
<gene>
    <name evidence="9" type="ORF">G01um101477_26</name>
</gene>
<evidence type="ECO:0000256" key="2">
    <source>
        <dbReference type="ARBA" id="ARBA00022679"/>
    </source>
</evidence>
<dbReference type="AlphaFoldDB" id="A0A554JEB1"/>
<dbReference type="Proteomes" id="UP000319613">
    <property type="component" value="Unassembled WGS sequence"/>
</dbReference>
<keyword evidence="2" id="KW-0808">Transferase</keyword>
<dbReference type="EC" id="2.7.7.7" evidence="1"/>
<proteinExistence type="inferred from homology"/>
<evidence type="ECO:0000256" key="3">
    <source>
        <dbReference type="ARBA" id="ARBA00022695"/>
    </source>
</evidence>
<keyword evidence="4" id="KW-0235">DNA replication</keyword>
<dbReference type="GO" id="GO:0003677">
    <property type="term" value="F:DNA binding"/>
    <property type="evidence" value="ECO:0007669"/>
    <property type="project" value="InterPro"/>
</dbReference>
<accession>A0A554JEB1</accession>
<dbReference type="SUPFAM" id="SSF48019">
    <property type="entry name" value="post-AAA+ oligomerization domain-like"/>
    <property type="match status" value="1"/>
</dbReference>
<dbReference type="Pfam" id="PF21694">
    <property type="entry name" value="DNA_pol3_delta_C"/>
    <property type="match status" value="1"/>
</dbReference>
<evidence type="ECO:0000256" key="6">
    <source>
        <dbReference type="ARBA" id="ARBA00034754"/>
    </source>
</evidence>
<name>A0A554JEB1_9BACT</name>
<evidence type="ECO:0000256" key="7">
    <source>
        <dbReference type="ARBA" id="ARBA00049244"/>
    </source>
</evidence>
<keyword evidence="3" id="KW-0548">Nucleotidyltransferase</keyword>
<keyword evidence="5" id="KW-0239">DNA-directed DNA polymerase</keyword>
<dbReference type="GO" id="GO:0003887">
    <property type="term" value="F:DNA-directed DNA polymerase activity"/>
    <property type="evidence" value="ECO:0007669"/>
    <property type="project" value="UniProtKB-KW"/>
</dbReference>